<dbReference type="GO" id="GO:0008270">
    <property type="term" value="F:zinc ion binding"/>
    <property type="evidence" value="ECO:0007669"/>
    <property type="project" value="InterPro"/>
</dbReference>
<dbReference type="GO" id="GO:0005634">
    <property type="term" value="C:nucleus"/>
    <property type="evidence" value="ECO:0007669"/>
    <property type="project" value="UniProtKB-SubCell"/>
</dbReference>
<dbReference type="InParanoid" id="A0A165U1J3"/>
<feature type="compositionally biased region" description="Low complexity" evidence="4">
    <location>
        <begin position="111"/>
        <end position="126"/>
    </location>
</feature>
<sequence length="801" mass="90279">MEAGAEDLGGAQFILEPSGRVRKQKGTRRRPGRVPVSCAECRRLKVRCDRKAPCEGCIKRGCASICPDGSLVVDKNNRLVLSNTEELHDEIDNLRLRLLEVNEELRIAKEAASAGSSSGSSRSRSSPRTDSVCPGDNDSPACTSMGSSSHSGLGADSLSVEDENFIDAFGSLTIGPRGETKFFGKTARSEFLILANTRRPFQNVQFHGLSQRILDASTSVPQCYRRSTASEESIRRELHQALPTLSEACRLCEIFLEHGKYMYYPLQRSVVFDEIIPNVYRSGLPTLDSIDYVSLLFIIFAYATYADPSLQAYHPLADNYYIYSRVALNCMPSLTETTVTWVQAYAYQSQFVELRDFEGTSMAWIDISNAFKFGQSIGLHLKSSRWHLDEKTSLKRTYLFWHLFVGDAWLSFSYGRPPSIDLQYIECGMPTTCEEEQIMDKDGNKHPGFSEVMIRFAIMLRTVIMPTAFAARMPLYTDILDLDRRLRELYVPMPLRPFCVELDHQSPVYVHMQRWTILSYRETTLLHLHRGYFAQAIQDNPEDPLKHKYGLSVIAAYRSAYRLIKYMSELYSKDPFPIERMSLAWSHVLTASIVMCLLVTRSRPSKISRYALKSLDVAHSLFERAAKTSHAAAHSLDIVQKLHGLAHSAFDDIPSRTGSPVLAVSELERLHGKTTLMDHPESPTVYPTAVLYTSASASPSMPEDNQFFASLPENVHPTIMNDMRAFEGRAPVLQTLQSMFDVPPEPASVPQEAYTGGWDFGGFDWNQYGVQQAPSVGSQEQPLILDSTWQNFVEQLRIQQF</sequence>
<evidence type="ECO:0000256" key="2">
    <source>
        <dbReference type="ARBA" id="ARBA00022723"/>
    </source>
</evidence>
<name>A0A165U1J3_9AGAM</name>
<dbReference type="OrthoDB" id="424974at2759"/>
<evidence type="ECO:0008006" key="9">
    <source>
        <dbReference type="Google" id="ProtNLM"/>
    </source>
</evidence>
<dbReference type="AlphaFoldDB" id="A0A165U1J3"/>
<comment type="subcellular location">
    <subcellularLocation>
        <location evidence="1">Nucleus</location>
    </subcellularLocation>
</comment>
<dbReference type="PANTHER" id="PTHR31001">
    <property type="entry name" value="UNCHARACTERIZED TRANSCRIPTIONAL REGULATORY PROTEIN"/>
    <property type="match status" value="1"/>
</dbReference>
<dbReference type="SUPFAM" id="SSF57701">
    <property type="entry name" value="Zn2/Cys6 DNA-binding domain"/>
    <property type="match status" value="1"/>
</dbReference>
<dbReference type="GO" id="GO:0000981">
    <property type="term" value="F:DNA-binding transcription factor activity, RNA polymerase II-specific"/>
    <property type="evidence" value="ECO:0007669"/>
    <property type="project" value="InterPro"/>
</dbReference>
<feature type="domain" description="Zn(2)-C6 fungal-type" evidence="5">
    <location>
        <begin position="37"/>
        <end position="66"/>
    </location>
</feature>
<dbReference type="InterPro" id="IPR007219">
    <property type="entry name" value="XnlR_reg_dom"/>
</dbReference>
<dbReference type="EMBL" id="KV425561">
    <property type="protein sequence ID" value="KZT27503.1"/>
    <property type="molecule type" value="Genomic_DNA"/>
</dbReference>
<evidence type="ECO:0000256" key="1">
    <source>
        <dbReference type="ARBA" id="ARBA00004123"/>
    </source>
</evidence>
<reference evidence="7 8" key="1">
    <citation type="journal article" date="2016" name="Mol. Biol. Evol.">
        <title>Comparative Genomics of Early-Diverging Mushroom-Forming Fungi Provides Insights into the Origins of Lignocellulose Decay Capabilities.</title>
        <authorList>
            <person name="Nagy L.G."/>
            <person name="Riley R."/>
            <person name="Tritt A."/>
            <person name="Adam C."/>
            <person name="Daum C."/>
            <person name="Floudas D."/>
            <person name="Sun H."/>
            <person name="Yadav J.S."/>
            <person name="Pangilinan J."/>
            <person name="Larsson K.H."/>
            <person name="Matsuura K."/>
            <person name="Barry K."/>
            <person name="Labutti K."/>
            <person name="Kuo R."/>
            <person name="Ohm R.A."/>
            <person name="Bhattacharya S.S."/>
            <person name="Shirouzu T."/>
            <person name="Yoshinaga Y."/>
            <person name="Martin F.M."/>
            <person name="Grigoriev I.V."/>
            <person name="Hibbett D.S."/>
        </authorList>
    </citation>
    <scope>NUCLEOTIDE SEQUENCE [LARGE SCALE GENOMIC DNA]</scope>
    <source>
        <strain evidence="7 8">HHB14362 ss-1</strain>
    </source>
</reference>
<evidence type="ECO:0000313" key="8">
    <source>
        <dbReference type="Proteomes" id="UP000076761"/>
    </source>
</evidence>
<dbReference type="InterPro" id="IPR017896">
    <property type="entry name" value="4Fe4S_Fe-S-bd"/>
</dbReference>
<feature type="domain" description="4Fe-4S ferredoxin-type" evidence="6">
    <location>
        <begin position="44"/>
        <end position="76"/>
    </location>
</feature>
<dbReference type="PROSITE" id="PS00463">
    <property type="entry name" value="ZN2_CY6_FUNGAL_1"/>
    <property type="match status" value="1"/>
</dbReference>
<keyword evidence="3" id="KW-0539">Nucleus</keyword>
<protein>
    <recommendedName>
        <fullName evidence="9">Zn(2)-C6 fungal-type domain-containing protein</fullName>
    </recommendedName>
</protein>
<evidence type="ECO:0000256" key="3">
    <source>
        <dbReference type="ARBA" id="ARBA00023242"/>
    </source>
</evidence>
<evidence type="ECO:0000256" key="4">
    <source>
        <dbReference type="SAM" id="MobiDB-lite"/>
    </source>
</evidence>
<organism evidence="7 8">
    <name type="scientific">Neolentinus lepideus HHB14362 ss-1</name>
    <dbReference type="NCBI Taxonomy" id="1314782"/>
    <lineage>
        <taxon>Eukaryota</taxon>
        <taxon>Fungi</taxon>
        <taxon>Dikarya</taxon>
        <taxon>Basidiomycota</taxon>
        <taxon>Agaricomycotina</taxon>
        <taxon>Agaricomycetes</taxon>
        <taxon>Gloeophyllales</taxon>
        <taxon>Gloeophyllaceae</taxon>
        <taxon>Neolentinus</taxon>
    </lineage>
</organism>
<dbReference type="InterPro" id="IPR001138">
    <property type="entry name" value="Zn2Cys6_DnaBD"/>
</dbReference>
<accession>A0A165U1J3</accession>
<proteinExistence type="predicted"/>
<evidence type="ECO:0000259" key="5">
    <source>
        <dbReference type="PROSITE" id="PS50048"/>
    </source>
</evidence>
<dbReference type="Pfam" id="PF00172">
    <property type="entry name" value="Zn_clus"/>
    <property type="match status" value="1"/>
</dbReference>
<feature type="region of interest" description="Disordered" evidence="4">
    <location>
        <begin position="110"/>
        <end position="148"/>
    </location>
</feature>
<dbReference type="PROSITE" id="PS50048">
    <property type="entry name" value="ZN2_CY6_FUNGAL_2"/>
    <property type="match status" value="1"/>
</dbReference>
<dbReference type="PANTHER" id="PTHR31001:SF56">
    <property type="entry name" value="ZN(2)-C6 FUNGAL-TYPE DOMAIN-CONTAINING PROTEIN"/>
    <property type="match status" value="1"/>
</dbReference>
<dbReference type="SMART" id="SM00066">
    <property type="entry name" value="GAL4"/>
    <property type="match status" value="1"/>
</dbReference>
<gene>
    <name evidence="7" type="ORF">NEOLEDRAFT_1130470</name>
</gene>
<dbReference type="SMART" id="SM00906">
    <property type="entry name" value="Fungal_trans"/>
    <property type="match status" value="1"/>
</dbReference>
<dbReference type="Gene3D" id="4.10.240.10">
    <property type="entry name" value="Zn(2)-C6 fungal-type DNA-binding domain"/>
    <property type="match status" value="1"/>
</dbReference>
<dbReference type="InterPro" id="IPR036864">
    <property type="entry name" value="Zn2-C6_fun-type_DNA-bd_sf"/>
</dbReference>
<dbReference type="Pfam" id="PF04082">
    <property type="entry name" value="Fungal_trans"/>
    <property type="match status" value="1"/>
</dbReference>
<keyword evidence="2" id="KW-0479">Metal-binding</keyword>
<dbReference type="CDD" id="cd00067">
    <property type="entry name" value="GAL4"/>
    <property type="match status" value="1"/>
</dbReference>
<evidence type="ECO:0000259" key="6">
    <source>
        <dbReference type="PROSITE" id="PS51379"/>
    </source>
</evidence>
<dbReference type="GO" id="GO:0003677">
    <property type="term" value="F:DNA binding"/>
    <property type="evidence" value="ECO:0007669"/>
    <property type="project" value="InterPro"/>
</dbReference>
<evidence type="ECO:0000313" key="7">
    <source>
        <dbReference type="EMBL" id="KZT27503.1"/>
    </source>
</evidence>
<dbReference type="STRING" id="1314782.A0A165U1J3"/>
<dbReference type="Proteomes" id="UP000076761">
    <property type="component" value="Unassembled WGS sequence"/>
</dbReference>
<dbReference type="PROSITE" id="PS51379">
    <property type="entry name" value="4FE4S_FER_2"/>
    <property type="match status" value="1"/>
</dbReference>
<dbReference type="CDD" id="cd12148">
    <property type="entry name" value="fungal_TF_MHR"/>
    <property type="match status" value="1"/>
</dbReference>
<dbReference type="InterPro" id="IPR050613">
    <property type="entry name" value="Sec_Metabolite_Reg"/>
</dbReference>
<dbReference type="GO" id="GO:0006351">
    <property type="term" value="P:DNA-templated transcription"/>
    <property type="evidence" value="ECO:0007669"/>
    <property type="project" value="InterPro"/>
</dbReference>
<keyword evidence="8" id="KW-1185">Reference proteome</keyword>